<dbReference type="SUPFAM" id="SSF53383">
    <property type="entry name" value="PLP-dependent transferases"/>
    <property type="match status" value="1"/>
</dbReference>
<accession>A0A4R5N778</accession>
<dbReference type="InterPro" id="IPR015422">
    <property type="entry name" value="PyrdxlP-dep_Trfase_small"/>
</dbReference>
<proteinExistence type="predicted"/>
<dbReference type="EMBL" id="PUFI01000015">
    <property type="protein sequence ID" value="TDG67553.1"/>
    <property type="molecule type" value="Genomic_DNA"/>
</dbReference>
<dbReference type="InterPro" id="IPR015424">
    <property type="entry name" value="PyrdxlP-dep_Trfase"/>
</dbReference>
<keyword evidence="3" id="KW-0808">Transferase</keyword>
<comment type="cofactor">
    <cofactor evidence="1">
        <name>pyridoxal 5'-phosphate</name>
        <dbReference type="ChEBI" id="CHEBI:597326"/>
    </cofactor>
</comment>
<gene>
    <name evidence="5" type="ORF">C5L23_001352</name>
</gene>
<keyword evidence="6" id="KW-1185">Reference proteome</keyword>
<dbReference type="InterPro" id="IPR050881">
    <property type="entry name" value="LL-DAP_aminotransferase"/>
</dbReference>
<dbReference type="RefSeq" id="WP_029508608.1">
    <property type="nucleotide sequence ID" value="NZ_JAGYGP010000001.1"/>
</dbReference>
<protein>
    <recommendedName>
        <fullName evidence="4">Aminotransferase class I/classII large domain-containing protein</fullName>
    </recommendedName>
</protein>
<dbReference type="Gene3D" id="3.90.1150.10">
    <property type="entry name" value="Aspartate Aminotransferase, domain 1"/>
    <property type="match status" value="1"/>
</dbReference>
<evidence type="ECO:0000256" key="3">
    <source>
        <dbReference type="ARBA" id="ARBA00022679"/>
    </source>
</evidence>
<keyword evidence="2" id="KW-0032">Aminotransferase</keyword>
<dbReference type="PANTHER" id="PTHR42832:SF3">
    <property type="entry name" value="L-GLUTAMINE--4-(METHYLSULFANYL)-2-OXOBUTANOATE AMINOTRANSFERASE"/>
    <property type="match status" value="1"/>
</dbReference>
<dbReference type="CDD" id="cd00609">
    <property type="entry name" value="AAT_like"/>
    <property type="match status" value="1"/>
</dbReference>
<evidence type="ECO:0000256" key="1">
    <source>
        <dbReference type="ARBA" id="ARBA00001933"/>
    </source>
</evidence>
<reference evidence="5 6" key="1">
    <citation type="journal article" date="2019" name="Appl. Microbiol. Biotechnol.">
        <title>Uncovering carbohydrate metabolism through a genotype-phenotype association study of 56 lactic acid bacteria genomes.</title>
        <authorList>
            <person name="Buron-Moles G."/>
            <person name="Chailyan A."/>
            <person name="Dolejs I."/>
            <person name="Forster J."/>
            <person name="Miks M.H."/>
        </authorList>
    </citation>
    <scope>NUCLEOTIDE SEQUENCE [LARGE SCALE GENOMIC DNA]</scope>
    <source>
        <strain evidence="5 6">ATCC 700006</strain>
    </source>
</reference>
<dbReference type="AlphaFoldDB" id="A0A4R5N778"/>
<evidence type="ECO:0000259" key="4">
    <source>
        <dbReference type="Pfam" id="PF00155"/>
    </source>
</evidence>
<comment type="caution">
    <text evidence="5">The sequence shown here is derived from an EMBL/GenBank/DDBJ whole genome shotgun (WGS) entry which is preliminary data.</text>
</comment>
<evidence type="ECO:0000256" key="2">
    <source>
        <dbReference type="ARBA" id="ARBA00022576"/>
    </source>
</evidence>
<organism evidence="5 6">
    <name type="scientific">Leuconostoc fallax</name>
    <dbReference type="NCBI Taxonomy" id="1251"/>
    <lineage>
        <taxon>Bacteria</taxon>
        <taxon>Bacillati</taxon>
        <taxon>Bacillota</taxon>
        <taxon>Bacilli</taxon>
        <taxon>Lactobacillales</taxon>
        <taxon>Lactobacillaceae</taxon>
        <taxon>Leuconostoc</taxon>
    </lineage>
</organism>
<evidence type="ECO:0000313" key="5">
    <source>
        <dbReference type="EMBL" id="TDG67553.1"/>
    </source>
</evidence>
<dbReference type="Pfam" id="PF00155">
    <property type="entry name" value="Aminotran_1_2"/>
    <property type="match status" value="1"/>
</dbReference>
<dbReference type="NCBIfam" id="NF005977">
    <property type="entry name" value="PRK08068.1"/>
    <property type="match status" value="1"/>
</dbReference>
<dbReference type="GO" id="GO:0030170">
    <property type="term" value="F:pyridoxal phosphate binding"/>
    <property type="evidence" value="ECO:0007669"/>
    <property type="project" value="InterPro"/>
</dbReference>
<evidence type="ECO:0000313" key="6">
    <source>
        <dbReference type="Proteomes" id="UP000295681"/>
    </source>
</evidence>
<dbReference type="STRING" id="907931.GCA_000165675_01504"/>
<dbReference type="Proteomes" id="UP000295681">
    <property type="component" value="Unassembled WGS sequence"/>
</dbReference>
<dbReference type="PANTHER" id="PTHR42832">
    <property type="entry name" value="AMINO ACID AMINOTRANSFERASE"/>
    <property type="match status" value="1"/>
</dbReference>
<name>A0A4R5N778_9LACO</name>
<sequence length="399" mass="44165">MAFEKSELLQNLPDQFFAHLVQKVNAKIAAGHDVINLGQGNPDQPTPDYILEAMHNSISDPQSHKYAQFRGLPELKSAIADFYQDEYGVTLDPETEVAILGGSKIGLVELIFSLTNPKDTVLLPNPGYPDYLSGAALGQVKVVDLPLKAENNFLPDYCQINQQDKNNAKLMYLNYPNNPTGAIATPAFYEETVSFAKQYHIGVVSDLAYGAIGFDQQKPLSFLQTPHAKDVGIEFYTFSKTFNMAGWRIGFAVGNADMIEAINLIQDHLFVSVFPAIQHAATVALNNKSERKIAISKLQNLYQERRDQFIAAVREFGWEPIVPKGAFYILMPVPAGYTSASFTDLLLNEADVAVADANGFGSLGEGYVRIGLTVEVKRLLEAAKRIRQLDVFNEIIKKR</sequence>
<dbReference type="Gene3D" id="3.40.640.10">
    <property type="entry name" value="Type I PLP-dependent aspartate aminotransferase-like (Major domain)"/>
    <property type="match status" value="1"/>
</dbReference>
<dbReference type="InterPro" id="IPR015421">
    <property type="entry name" value="PyrdxlP-dep_Trfase_major"/>
</dbReference>
<feature type="domain" description="Aminotransferase class I/classII large" evidence="4">
    <location>
        <begin position="33"/>
        <end position="386"/>
    </location>
</feature>
<dbReference type="GO" id="GO:0008483">
    <property type="term" value="F:transaminase activity"/>
    <property type="evidence" value="ECO:0007669"/>
    <property type="project" value="UniProtKB-KW"/>
</dbReference>
<dbReference type="InterPro" id="IPR004839">
    <property type="entry name" value="Aminotransferase_I/II_large"/>
</dbReference>